<sequence>MSLTLVPTELEVLSERTLPVSAHRFLFGHPDQFPVARFVAGVAFGVFGGLFPQCSLEQKCVKYDSKMKDLLLTDCHCCYMLSSVDISGLCIIGAVISSYFRCSVLLMLPCMLSSHGRTYIMLLVLYAVYQGPVANIHRNVQDVAFSMGCNIDLQVEHNPVLLALWRLYHFVALVEVLKSNLLLQDHKDVLQDEAENVSRMFQNITEEIMGEYGYDTKDQKLPGTGNSTQEQCLTRKAPRHMHVLVSDVVQNGIIQCRNWFNSTWQKCMRDVQVPVINLILCVPLQLDFLCDVMKGIMIPWCRQEIPVDVNFGDVYDKLNDCINRLRGDFGASVVYKVEFVSSGTPCILISVTLLWQILDVFHGLLSCSFIFIFISAFSYARQYNRDICFDNMYITTYFRQIDARRRKAGKRYLLPLKKAEQPYLINPWRLCIHSCELKCTCIGLLLVTDWVLYRIFDIVRKYTLTEFSIHSSHHMEFGIGGQSMLAELLRKTFHAFNTSSNLEVKSSNKHCLPNPSALSWEEYLWIFSPLLVMAAMSCLQIYSNRLRRIIAAFYFPKREKKRTLFLYNLQIQRRISYLSIVRHSSSASHYSSSLSSPLHQVFSALLFMLEKLPLKLQRCCVCGGRQGRSQAVRCPEEVCEAVYCPQCWRDLGRRCFACIPYTHFGPEMPYDSHTYAE</sequence>
<evidence type="ECO:0000256" key="3">
    <source>
        <dbReference type="ARBA" id="ARBA00022989"/>
    </source>
</evidence>
<dbReference type="STRING" id="1676925.ENSPKIP00000034603"/>
<dbReference type="PANTHER" id="PTHR21041:SF17">
    <property type="entry name" value="E3 UBIQUITIN-PROTEIN LIGASE DCST1"/>
    <property type="match status" value="1"/>
</dbReference>
<keyword evidence="4 5" id="KW-0472">Membrane</keyword>
<evidence type="ECO:0000259" key="6">
    <source>
        <dbReference type="Pfam" id="PF07782"/>
    </source>
</evidence>
<reference evidence="8" key="2">
    <citation type="submission" date="2025-09" db="UniProtKB">
        <authorList>
            <consortium name="Ensembl"/>
        </authorList>
    </citation>
    <scope>IDENTIFICATION</scope>
</reference>
<dbReference type="InterPro" id="IPR012858">
    <property type="entry name" value="DC_STAMP-like"/>
</dbReference>
<name>A0A3B3SWH7_9TELE</name>
<evidence type="ECO:0000256" key="2">
    <source>
        <dbReference type="ARBA" id="ARBA00022692"/>
    </source>
</evidence>
<dbReference type="Proteomes" id="UP000261540">
    <property type="component" value="Unplaced"/>
</dbReference>
<comment type="subcellular location">
    <subcellularLocation>
        <location evidence="1">Membrane</location>
        <topology evidence="1">Multi-pass membrane protein</topology>
    </subcellularLocation>
</comment>
<reference evidence="8" key="1">
    <citation type="submission" date="2025-08" db="UniProtKB">
        <authorList>
            <consortium name="Ensembl"/>
        </authorList>
    </citation>
    <scope>IDENTIFICATION</scope>
</reference>
<feature type="transmembrane region" description="Helical" evidence="5">
    <location>
        <begin position="35"/>
        <end position="56"/>
    </location>
</feature>
<feature type="transmembrane region" description="Helical" evidence="5">
    <location>
        <begin position="333"/>
        <end position="355"/>
    </location>
</feature>
<dbReference type="Pfam" id="PF07782">
    <property type="entry name" value="DC_STAMP"/>
    <property type="match status" value="1"/>
</dbReference>
<dbReference type="GO" id="GO:0016020">
    <property type="term" value="C:membrane"/>
    <property type="evidence" value="ECO:0007669"/>
    <property type="project" value="UniProtKB-SubCell"/>
</dbReference>
<dbReference type="GeneTree" id="ENSGT00940000153269"/>
<feature type="domain" description="Dendritic cell-specific transmembrane protein-like" evidence="6">
    <location>
        <begin position="389"/>
        <end position="567"/>
    </location>
</feature>
<organism evidence="8 9">
    <name type="scientific">Paramormyrops kingsleyae</name>
    <dbReference type="NCBI Taxonomy" id="1676925"/>
    <lineage>
        <taxon>Eukaryota</taxon>
        <taxon>Metazoa</taxon>
        <taxon>Chordata</taxon>
        <taxon>Craniata</taxon>
        <taxon>Vertebrata</taxon>
        <taxon>Euteleostomi</taxon>
        <taxon>Actinopterygii</taxon>
        <taxon>Neopterygii</taxon>
        <taxon>Teleostei</taxon>
        <taxon>Osteoglossocephala</taxon>
        <taxon>Osteoglossomorpha</taxon>
        <taxon>Osteoglossiformes</taxon>
        <taxon>Mormyridae</taxon>
        <taxon>Paramormyrops</taxon>
    </lineage>
</organism>
<evidence type="ECO:0000256" key="5">
    <source>
        <dbReference type="SAM" id="Phobius"/>
    </source>
</evidence>
<evidence type="ECO:0000256" key="4">
    <source>
        <dbReference type="ARBA" id="ARBA00023136"/>
    </source>
</evidence>
<keyword evidence="2 5" id="KW-0812">Transmembrane</keyword>
<dbReference type="PANTHER" id="PTHR21041">
    <property type="entry name" value="DENDRITIC CELL-SPECIFIC TRANSMEMBRANE PROTEIN"/>
    <property type="match status" value="1"/>
</dbReference>
<evidence type="ECO:0000313" key="9">
    <source>
        <dbReference type="Proteomes" id="UP000261540"/>
    </source>
</evidence>
<proteinExistence type="predicted"/>
<evidence type="ECO:0000259" key="7">
    <source>
        <dbReference type="Pfam" id="PF26037"/>
    </source>
</evidence>
<dbReference type="Pfam" id="PF26037">
    <property type="entry name" value="zf-RING_DCST1_C"/>
    <property type="match status" value="1"/>
</dbReference>
<dbReference type="InterPro" id="IPR058842">
    <property type="entry name" value="DCST1_C"/>
</dbReference>
<accession>A0A3B3SWH7</accession>
<protein>
    <submittedName>
        <fullName evidence="8">DC-STAMP domain containing 1</fullName>
    </submittedName>
</protein>
<feature type="transmembrane region" description="Helical" evidence="5">
    <location>
        <begin position="77"/>
        <end position="100"/>
    </location>
</feature>
<evidence type="ECO:0000313" key="8">
    <source>
        <dbReference type="Ensembl" id="ENSPKIP00000034603.1"/>
    </source>
</evidence>
<evidence type="ECO:0000256" key="1">
    <source>
        <dbReference type="ARBA" id="ARBA00004141"/>
    </source>
</evidence>
<keyword evidence="3 5" id="KW-1133">Transmembrane helix</keyword>
<feature type="transmembrane region" description="Helical" evidence="5">
    <location>
        <begin position="361"/>
        <end position="380"/>
    </location>
</feature>
<keyword evidence="9" id="KW-1185">Reference proteome</keyword>
<dbReference type="Ensembl" id="ENSPKIT00000015520.1">
    <property type="protein sequence ID" value="ENSPKIP00000034603.1"/>
    <property type="gene ID" value="ENSPKIG00000013838.1"/>
</dbReference>
<dbReference type="InterPro" id="IPR051856">
    <property type="entry name" value="CSR-E3_Ligase_Protein"/>
</dbReference>
<feature type="domain" description="E3 ubiquitin-protein ligase DCST1-like C-terminal" evidence="7">
    <location>
        <begin position="617"/>
        <end position="659"/>
    </location>
</feature>
<feature type="transmembrane region" description="Helical" evidence="5">
    <location>
        <begin position="106"/>
        <end position="129"/>
    </location>
</feature>
<dbReference type="AlphaFoldDB" id="A0A3B3SWH7"/>